<dbReference type="VEuPathDB" id="FungiDB:CDV56_107201"/>
<dbReference type="RefSeq" id="XP_026614128.1">
    <property type="nucleotide sequence ID" value="XM_026760820.1"/>
</dbReference>
<dbReference type="EMBL" id="NKHU02000106">
    <property type="protein sequence ID" value="RHZ54862.1"/>
    <property type="molecule type" value="Genomic_DNA"/>
</dbReference>
<dbReference type="OrthoDB" id="4499271at2759"/>
<evidence type="ECO:0000313" key="3">
    <source>
        <dbReference type="Proteomes" id="UP000215305"/>
    </source>
</evidence>
<accession>A0A397GV17</accession>
<dbReference type="AlphaFoldDB" id="A0A397GV17"/>
<keyword evidence="3" id="KW-1185">Reference proteome</keyword>
<feature type="compositionally biased region" description="Basic and acidic residues" evidence="1">
    <location>
        <begin position="315"/>
        <end position="329"/>
    </location>
</feature>
<dbReference type="Proteomes" id="UP000215305">
    <property type="component" value="Unassembled WGS sequence"/>
</dbReference>
<sequence length="329" mass="38637">MADLRFDPNNMNNLREAIHRGYICRISRFLDAHGIPNVLWSELVMNMFLFPVVADGIRVVIPDEHIEKARDLLLAAGFPPCQMGNYCPLYWEASGHAVPYAHFNLVDRGPINYYKPEIFGDNPREWHTLELLKKSEVLWGAPEIPLGPPPPNDPDWWTVNDERLPEVPIEYQLGRIVEADYPVKIPSPARFAESLTLLYMRDNFPEMTCRGQSWDFLQLDMLEVLEKHRLFELKDLPPRTRSWFTILTTDHFDEYEDIAESFAAEMRETGEVPASSPWPSKAFLPPGWHEELKQWEEEKEQMRKKKKEEEEEEEQMRKKEEEVKEEQNA</sequence>
<evidence type="ECO:0000313" key="2">
    <source>
        <dbReference type="EMBL" id="RHZ54862.1"/>
    </source>
</evidence>
<proteinExistence type="predicted"/>
<organism evidence="2 3">
    <name type="scientific">Aspergillus thermomutatus</name>
    <name type="common">Neosartorya pseudofischeri</name>
    <dbReference type="NCBI Taxonomy" id="41047"/>
    <lineage>
        <taxon>Eukaryota</taxon>
        <taxon>Fungi</taxon>
        <taxon>Dikarya</taxon>
        <taxon>Ascomycota</taxon>
        <taxon>Pezizomycotina</taxon>
        <taxon>Eurotiomycetes</taxon>
        <taxon>Eurotiomycetidae</taxon>
        <taxon>Eurotiales</taxon>
        <taxon>Aspergillaceae</taxon>
        <taxon>Aspergillus</taxon>
        <taxon>Aspergillus subgen. Fumigati</taxon>
    </lineage>
</organism>
<feature type="region of interest" description="Disordered" evidence="1">
    <location>
        <begin position="294"/>
        <end position="329"/>
    </location>
</feature>
<reference evidence="2" key="1">
    <citation type="submission" date="2018-08" db="EMBL/GenBank/DDBJ databases">
        <title>Draft genome sequence of azole-resistant Aspergillus thermomutatus (Neosartorya pseudofischeri) strain HMR AF 39, isolated from a human nasal aspirate.</title>
        <authorList>
            <person name="Parent-Michaud M."/>
            <person name="Dufresne P.J."/>
            <person name="Fournier E."/>
            <person name="Martineau C."/>
            <person name="Moreira S."/>
            <person name="Perkins V."/>
            <person name="De Repentigny L."/>
            <person name="Dufresne S.F."/>
        </authorList>
    </citation>
    <scope>NUCLEOTIDE SEQUENCE [LARGE SCALE GENOMIC DNA]</scope>
    <source>
        <strain evidence="2">HMR AF 39</strain>
    </source>
</reference>
<protein>
    <submittedName>
        <fullName evidence="2">Uncharacterized protein</fullName>
    </submittedName>
</protein>
<name>A0A397GV17_ASPTH</name>
<gene>
    <name evidence="2" type="ORF">CDV56_107201</name>
</gene>
<evidence type="ECO:0000256" key="1">
    <source>
        <dbReference type="SAM" id="MobiDB-lite"/>
    </source>
</evidence>
<comment type="caution">
    <text evidence="2">The sequence shown here is derived from an EMBL/GenBank/DDBJ whole genome shotgun (WGS) entry which is preliminary data.</text>
</comment>
<dbReference type="GeneID" id="38129175"/>